<accession>A0AAV8TZJ9</accession>
<evidence type="ECO:0000313" key="3">
    <source>
        <dbReference type="Proteomes" id="UP001159364"/>
    </source>
</evidence>
<comment type="caution">
    <text evidence="2">The sequence shown here is derived from an EMBL/GenBank/DDBJ whole genome shotgun (WGS) entry which is preliminary data.</text>
</comment>
<keyword evidence="3" id="KW-1185">Reference proteome</keyword>
<evidence type="ECO:0000313" key="2">
    <source>
        <dbReference type="EMBL" id="KAJ8772452.1"/>
    </source>
</evidence>
<name>A0AAV8TZJ9_9ROSI</name>
<keyword evidence="1" id="KW-0472">Membrane</keyword>
<dbReference type="EMBL" id="JAIWQS010000002">
    <property type="protein sequence ID" value="KAJ8772452.1"/>
    <property type="molecule type" value="Genomic_DNA"/>
</dbReference>
<keyword evidence="1" id="KW-1133">Transmembrane helix</keyword>
<dbReference type="PANTHER" id="PTHR33128">
    <property type="entry name" value="OS05G0103400 PROTEIN"/>
    <property type="match status" value="1"/>
</dbReference>
<organism evidence="2 3">
    <name type="scientific">Erythroxylum novogranatense</name>
    <dbReference type="NCBI Taxonomy" id="1862640"/>
    <lineage>
        <taxon>Eukaryota</taxon>
        <taxon>Viridiplantae</taxon>
        <taxon>Streptophyta</taxon>
        <taxon>Embryophyta</taxon>
        <taxon>Tracheophyta</taxon>
        <taxon>Spermatophyta</taxon>
        <taxon>Magnoliopsida</taxon>
        <taxon>eudicotyledons</taxon>
        <taxon>Gunneridae</taxon>
        <taxon>Pentapetalae</taxon>
        <taxon>rosids</taxon>
        <taxon>fabids</taxon>
        <taxon>Malpighiales</taxon>
        <taxon>Erythroxylaceae</taxon>
        <taxon>Erythroxylum</taxon>
    </lineage>
</organism>
<feature type="transmembrane region" description="Helical" evidence="1">
    <location>
        <begin position="80"/>
        <end position="99"/>
    </location>
</feature>
<dbReference type="Pfam" id="PF11820">
    <property type="entry name" value="DUF3339"/>
    <property type="match status" value="2"/>
</dbReference>
<protein>
    <submittedName>
        <fullName evidence="2">Uncharacterized protein</fullName>
    </submittedName>
</protein>
<dbReference type="AlphaFoldDB" id="A0AAV8TZJ9"/>
<sequence>MADWAPILVGLLLFILLSPGLLFTTNVKVIVVHTIIFFVVFTILILAVGIHIYVFIILIPNKLVEFGNMETSGASIVVHAAIYFGLIAVFLIAIGVHVYTDH</sequence>
<dbReference type="InterPro" id="IPR021775">
    <property type="entry name" value="DUF3339"/>
</dbReference>
<proteinExistence type="predicted"/>
<evidence type="ECO:0000256" key="1">
    <source>
        <dbReference type="SAM" id="Phobius"/>
    </source>
</evidence>
<dbReference type="Proteomes" id="UP001159364">
    <property type="component" value="Linkage Group LG02"/>
</dbReference>
<gene>
    <name evidence="2" type="ORF">K2173_027629</name>
</gene>
<feature type="transmembrane region" description="Helical" evidence="1">
    <location>
        <begin position="34"/>
        <end position="59"/>
    </location>
</feature>
<dbReference type="PANTHER" id="PTHR33128:SF46">
    <property type="entry name" value="PROTEIN, PUTATIVE (DUF 3339)-RELATED"/>
    <property type="match status" value="1"/>
</dbReference>
<reference evidence="2 3" key="1">
    <citation type="submission" date="2021-09" db="EMBL/GenBank/DDBJ databases">
        <title>Genomic insights and catalytic innovation underlie evolution of tropane alkaloids biosynthesis.</title>
        <authorList>
            <person name="Wang Y.-J."/>
            <person name="Tian T."/>
            <person name="Huang J.-P."/>
            <person name="Huang S.-X."/>
        </authorList>
    </citation>
    <scope>NUCLEOTIDE SEQUENCE [LARGE SCALE GENOMIC DNA]</scope>
    <source>
        <strain evidence="2">KIB-2018</strain>
        <tissue evidence="2">Leaf</tissue>
    </source>
</reference>
<keyword evidence="1" id="KW-0812">Transmembrane</keyword>